<dbReference type="EMBL" id="JAGINW010000001">
    <property type="protein sequence ID" value="MBP2330791.1"/>
    <property type="molecule type" value="Genomic_DNA"/>
</dbReference>
<organism evidence="1 2">
    <name type="scientific">Kibdelosporangium banguiense</name>
    <dbReference type="NCBI Taxonomy" id="1365924"/>
    <lineage>
        <taxon>Bacteria</taxon>
        <taxon>Bacillati</taxon>
        <taxon>Actinomycetota</taxon>
        <taxon>Actinomycetes</taxon>
        <taxon>Pseudonocardiales</taxon>
        <taxon>Pseudonocardiaceae</taxon>
        <taxon>Kibdelosporangium</taxon>
    </lineage>
</organism>
<proteinExistence type="predicted"/>
<reference evidence="1 2" key="1">
    <citation type="submission" date="2021-03" db="EMBL/GenBank/DDBJ databases">
        <title>Sequencing the genomes of 1000 actinobacteria strains.</title>
        <authorList>
            <person name="Klenk H.-P."/>
        </authorList>
    </citation>
    <scope>NUCLEOTIDE SEQUENCE [LARGE SCALE GENOMIC DNA]</scope>
    <source>
        <strain evidence="1 2">DSM 46670</strain>
    </source>
</reference>
<evidence type="ECO:0000313" key="1">
    <source>
        <dbReference type="EMBL" id="MBP2330791.1"/>
    </source>
</evidence>
<dbReference type="RefSeq" id="WP_209647476.1">
    <property type="nucleotide sequence ID" value="NZ_JAGINW010000001.1"/>
</dbReference>
<gene>
    <name evidence="1" type="ORF">JOF56_011176</name>
</gene>
<evidence type="ECO:0000313" key="2">
    <source>
        <dbReference type="Proteomes" id="UP001519332"/>
    </source>
</evidence>
<sequence length="66" mass="7463">MRDSAAEILAAVGTVKLRRIALFRATKWAEISTEAYPDDRDHGDDQWVRAAEWLRIGWNLPSPATP</sequence>
<protein>
    <submittedName>
        <fullName evidence="1">Uncharacterized protein</fullName>
    </submittedName>
</protein>
<dbReference type="Proteomes" id="UP001519332">
    <property type="component" value="Unassembled WGS sequence"/>
</dbReference>
<accession>A0ABS4U3N1</accession>
<comment type="caution">
    <text evidence="1">The sequence shown here is derived from an EMBL/GenBank/DDBJ whole genome shotgun (WGS) entry which is preliminary data.</text>
</comment>
<keyword evidence="2" id="KW-1185">Reference proteome</keyword>
<name>A0ABS4U3N1_9PSEU</name>